<sequence>MNKAGANDWKTPLGYYEMSIEELRRTREELQEELANFKATYKPSIETSLYSFQTEIQTLKSELKITQERLATTEKSVKEARDRLADAETAAHATQIELQAMKEIMTNEQTTNSQILEGIAQLKEQLSQLPQIQQKPTTDENNLQRQILHSLSNLQLQFSKLEAKLTIVSPSSGFDYSKLQELLAENKWNEADIETYACMLRVCEREEERWLDDKDIKRFSRQDLRIIENLWIKYSDGKFGFSAQKRTWLDAKEDYKRFGDRVGWLENLVNSEWRKYEDYIFSLSAPEGHLPSTVRVLGLGCGNVGWLQHRLKIFLSRY</sequence>
<proteinExistence type="predicted"/>
<dbReference type="Pfam" id="PF05419">
    <property type="entry name" value="GUN4"/>
    <property type="match status" value="1"/>
</dbReference>
<protein>
    <submittedName>
        <fullName evidence="3">GUN4 domain-containing protein</fullName>
    </submittedName>
</protein>
<keyword evidence="1" id="KW-0175">Coiled coil</keyword>
<name>A0A8J6XHW0_9CYAN</name>
<dbReference type="Gene3D" id="1.10.10.1770">
    <property type="entry name" value="Gun4-like"/>
    <property type="match status" value="1"/>
</dbReference>
<feature type="domain" description="GUN4-like" evidence="2">
    <location>
        <begin position="172"/>
        <end position="297"/>
    </location>
</feature>
<dbReference type="GO" id="GO:0046906">
    <property type="term" value="F:tetrapyrrole binding"/>
    <property type="evidence" value="ECO:0007669"/>
    <property type="project" value="TreeGrafter"/>
</dbReference>
<evidence type="ECO:0000256" key="1">
    <source>
        <dbReference type="SAM" id="Coils"/>
    </source>
</evidence>
<dbReference type="RefSeq" id="WP_190828245.1">
    <property type="nucleotide sequence ID" value="NZ_CAWPPI010000048.1"/>
</dbReference>
<keyword evidence="4" id="KW-1185">Reference proteome</keyword>
<evidence type="ECO:0000313" key="4">
    <source>
        <dbReference type="Proteomes" id="UP000629098"/>
    </source>
</evidence>
<dbReference type="InterPro" id="IPR037215">
    <property type="entry name" value="GUN4-like_sf"/>
</dbReference>
<dbReference type="AlphaFoldDB" id="A0A8J6XHW0"/>
<dbReference type="EMBL" id="JACXAE010000048">
    <property type="protein sequence ID" value="MBD2772992.1"/>
    <property type="molecule type" value="Genomic_DNA"/>
</dbReference>
<dbReference type="PANTHER" id="PTHR34800:SF1">
    <property type="entry name" value="TETRAPYRROLE-BINDING PROTEIN, CHLOROPLASTIC"/>
    <property type="match status" value="1"/>
</dbReference>
<dbReference type="PANTHER" id="PTHR34800">
    <property type="entry name" value="TETRAPYRROLE-BINDING PROTEIN, CHLOROPLASTIC"/>
    <property type="match status" value="1"/>
</dbReference>
<accession>A0A8J6XHW0</accession>
<gene>
    <name evidence="3" type="ORF">ICL16_13135</name>
</gene>
<comment type="caution">
    <text evidence="3">The sequence shown here is derived from an EMBL/GenBank/DDBJ whole genome shotgun (WGS) entry which is preliminary data.</text>
</comment>
<dbReference type="CDD" id="cd16383">
    <property type="entry name" value="GUN4"/>
    <property type="match status" value="1"/>
</dbReference>
<dbReference type="Gene3D" id="1.25.40.620">
    <property type="match status" value="1"/>
</dbReference>
<dbReference type="SUPFAM" id="SSF140869">
    <property type="entry name" value="GUN4-like"/>
    <property type="match status" value="1"/>
</dbReference>
<evidence type="ECO:0000259" key="2">
    <source>
        <dbReference type="Pfam" id="PF05419"/>
    </source>
</evidence>
<dbReference type="Proteomes" id="UP000629098">
    <property type="component" value="Unassembled WGS sequence"/>
</dbReference>
<evidence type="ECO:0000313" key="3">
    <source>
        <dbReference type="EMBL" id="MBD2772992.1"/>
    </source>
</evidence>
<dbReference type="InterPro" id="IPR008629">
    <property type="entry name" value="GUN4-like"/>
</dbReference>
<reference evidence="3" key="1">
    <citation type="submission" date="2020-09" db="EMBL/GenBank/DDBJ databases">
        <title>Iningainema tapete sp. nov. (Scytonemataceae, Cyanobacteria) from greenhouses in central Florida (USA) produces two types of nodularin with biosynthetic potential for microcystin-LR and anabaenopeptins.</title>
        <authorList>
            <person name="Berthold D.E."/>
            <person name="Lefler F.W."/>
            <person name="Huang I.-S."/>
            <person name="Abdulla H."/>
            <person name="Zimba P.V."/>
            <person name="Laughinghouse H.D. IV."/>
        </authorList>
    </citation>
    <scope>NUCLEOTIDE SEQUENCE</scope>
    <source>
        <strain evidence="3">BLCCT55</strain>
    </source>
</reference>
<organism evidence="3 4">
    <name type="scientific">Iningainema tapete BLCC-T55</name>
    <dbReference type="NCBI Taxonomy" id="2748662"/>
    <lineage>
        <taxon>Bacteria</taxon>
        <taxon>Bacillati</taxon>
        <taxon>Cyanobacteriota</taxon>
        <taxon>Cyanophyceae</taxon>
        <taxon>Nostocales</taxon>
        <taxon>Scytonemataceae</taxon>
        <taxon>Iningainema tapete</taxon>
    </lineage>
</organism>
<feature type="coiled-coil region" evidence="1">
    <location>
        <begin position="13"/>
        <end position="97"/>
    </location>
</feature>